<evidence type="ECO:0000256" key="1">
    <source>
        <dbReference type="SAM" id="Phobius"/>
    </source>
</evidence>
<comment type="caution">
    <text evidence="2">The sequence shown here is derived from an EMBL/GenBank/DDBJ whole genome shotgun (WGS) entry which is preliminary data.</text>
</comment>
<feature type="transmembrane region" description="Helical" evidence="1">
    <location>
        <begin position="32"/>
        <end position="51"/>
    </location>
</feature>
<keyword evidence="1" id="KW-0812">Transmembrane</keyword>
<protein>
    <recommendedName>
        <fullName evidence="4">DUF418 domain-containing protein</fullName>
    </recommendedName>
</protein>
<dbReference type="PANTHER" id="PTHR30590">
    <property type="entry name" value="INNER MEMBRANE PROTEIN"/>
    <property type="match status" value="1"/>
</dbReference>
<dbReference type="AlphaFoldDB" id="A0A926XVL6"/>
<keyword evidence="1" id="KW-1133">Transmembrane helix</keyword>
<gene>
    <name evidence="2" type="ORF">IC229_12660</name>
</gene>
<organism evidence="2 3">
    <name type="scientific">Spirosoma profusum</name>
    <dbReference type="NCBI Taxonomy" id="2771354"/>
    <lineage>
        <taxon>Bacteria</taxon>
        <taxon>Pseudomonadati</taxon>
        <taxon>Bacteroidota</taxon>
        <taxon>Cytophagia</taxon>
        <taxon>Cytophagales</taxon>
        <taxon>Cytophagaceae</taxon>
        <taxon>Spirosoma</taxon>
    </lineage>
</organism>
<dbReference type="RefSeq" id="WP_190887353.1">
    <property type="nucleotide sequence ID" value="NZ_JACWZY010000009.1"/>
</dbReference>
<keyword evidence="3" id="KW-1185">Reference proteome</keyword>
<dbReference type="Proteomes" id="UP000598820">
    <property type="component" value="Unassembled WGS sequence"/>
</dbReference>
<evidence type="ECO:0008006" key="4">
    <source>
        <dbReference type="Google" id="ProtNLM"/>
    </source>
</evidence>
<sequence length="228" mass="25934">MSTSQAVSSETTTPVSLTSRPISQVERIKTIGIVRGVALLGILLTNIPIFGRAFALENEPLLRPGSTDYNVYGVMTIFFEGKMRALFSMLFGAGILIFTTRKEEANPGSAADFLYRRLLWMVLFGVIHEYVLMWVGDILFDYAICALFLFPFRNLKPRQLLICSLICLSINALKRERQQLEFRSQYEQYQQAVAVEKAHQKLTAEQKKDKEAWEKVIKESKPDMNAVV</sequence>
<keyword evidence="1" id="KW-0472">Membrane</keyword>
<evidence type="ECO:0000313" key="2">
    <source>
        <dbReference type="EMBL" id="MBD2701494.1"/>
    </source>
</evidence>
<reference evidence="2" key="1">
    <citation type="submission" date="2020-09" db="EMBL/GenBank/DDBJ databases">
        <authorList>
            <person name="Kim M.K."/>
        </authorList>
    </citation>
    <scope>NUCLEOTIDE SEQUENCE</scope>
    <source>
        <strain evidence="2">BT702</strain>
    </source>
</reference>
<dbReference type="InterPro" id="IPR052529">
    <property type="entry name" value="Bact_Transport_Assoc"/>
</dbReference>
<evidence type="ECO:0000313" key="3">
    <source>
        <dbReference type="Proteomes" id="UP000598820"/>
    </source>
</evidence>
<name>A0A926XVL6_9BACT</name>
<feature type="transmembrane region" description="Helical" evidence="1">
    <location>
        <begin position="118"/>
        <end position="151"/>
    </location>
</feature>
<feature type="transmembrane region" description="Helical" evidence="1">
    <location>
        <begin position="71"/>
        <end position="98"/>
    </location>
</feature>
<dbReference type="PANTHER" id="PTHR30590:SF2">
    <property type="entry name" value="INNER MEMBRANE PROTEIN"/>
    <property type="match status" value="1"/>
</dbReference>
<accession>A0A926XVL6</accession>
<proteinExistence type="predicted"/>
<dbReference type="EMBL" id="JACWZY010000009">
    <property type="protein sequence ID" value="MBD2701494.1"/>
    <property type="molecule type" value="Genomic_DNA"/>
</dbReference>